<protein>
    <submittedName>
        <fullName evidence="2 3">Uncharacterized protein</fullName>
    </submittedName>
</protein>
<dbReference type="EnsemblMetazoa" id="ISCW006289-RA">
    <property type="protein sequence ID" value="ISCW006289-PA"/>
    <property type="gene ID" value="ISCW006289"/>
</dbReference>
<dbReference type="EMBL" id="ABJB010492296">
    <property type="status" value="NOT_ANNOTATED_CDS"/>
    <property type="molecule type" value="Genomic_DNA"/>
</dbReference>
<dbReference type="AlphaFoldDB" id="B7PQN5"/>
<dbReference type="Proteomes" id="UP000001555">
    <property type="component" value="Unassembled WGS sequence"/>
</dbReference>
<dbReference type="InParanoid" id="B7PQN5"/>
<gene>
    <name evidence="2" type="ORF">IscW_ISCW006289</name>
</gene>
<dbReference type="PaxDb" id="6945-B7PQN5"/>
<reference evidence="3" key="2">
    <citation type="submission" date="2020-05" db="UniProtKB">
        <authorList>
            <consortium name="EnsemblMetazoa"/>
        </authorList>
    </citation>
    <scope>IDENTIFICATION</scope>
    <source>
        <strain evidence="3">wikel</strain>
    </source>
</reference>
<feature type="region of interest" description="Disordered" evidence="1">
    <location>
        <begin position="1"/>
        <end position="58"/>
    </location>
</feature>
<sequence>MTGAAATCSGGKSPWAAGGSPLIGKTEELSGETSAAVGRRKTRRSPPGNMNRFGGGTRGLQTAAGDVYLLEGSVGSLCIERSSLLCLVGLGS</sequence>
<evidence type="ECO:0000313" key="4">
    <source>
        <dbReference type="Proteomes" id="UP000001555"/>
    </source>
</evidence>
<proteinExistence type="predicted"/>
<evidence type="ECO:0000313" key="2">
    <source>
        <dbReference type="EMBL" id="EEC08907.1"/>
    </source>
</evidence>
<name>B7PQN5_IXOSC</name>
<evidence type="ECO:0000313" key="3">
    <source>
        <dbReference type="EnsemblMetazoa" id="ISCW006289-PA"/>
    </source>
</evidence>
<organism>
    <name type="scientific">Ixodes scapularis</name>
    <name type="common">Black-legged tick</name>
    <name type="synonym">Deer tick</name>
    <dbReference type="NCBI Taxonomy" id="6945"/>
    <lineage>
        <taxon>Eukaryota</taxon>
        <taxon>Metazoa</taxon>
        <taxon>Ecdysozoa</taxon>
        <taxon>Arthropoda</taxon>
        <taxon>Chelicerata</taxon>
        <taxon>Arachnida</taxon>
        <taxon>Acari</taxon>
        <taxon>Parasitiformes</taxon>
        <taxon>Ixodida</taxon>
        <taxon>Ixodoidea</taxon>
        <taxon>Ixodidae</taxon>
        <taxon>Ixodinae</taxon>
        <taxon>Ixodes</taxon>
    </lineage>
</organism>
<reference evidence="2 4" key="1">
    <citation type="submission" date="2008-03" db="EMBL/GenBank/DDBJ databases">
        <title>Annotation of Ixodes scapularis.</title>
        <authorList>
            <consortium name="Ixodes scapularis Genome Project Consortium"/>
            <person name="Caler E."/>
            <person name="Hannick L.I."/>
            <person name="Bidwell S."/>
            <person name="Joardar V."/>
            <person name="Thiagarajan M."/>
            <person name="Amedeo P."/>
            <person name="Galinsky K.J."/>
            <person name="Schobel S."/>
            <person name="Inman J."/>
            <person name="Hostetler J."/>
            <person name="Miller J."/>
            <person name="Hammond M."/>
            <person name="Megy K."/>
            <person name="Lawson D."/>
            <person name="Kodira C."/>
            <person name="Sutton G."/>
            <person name="Meyer J."/>
            <person name="Hill C.A."/>
            <person name="Birren B."/>
            <person name="Nene V."/>
            <person name="Collins F."/>
            <person name="Alarcon-Chaidez F."/>
            <person name="Wikel S."/>
            <person name="Strausberg R."/>
        </authorList>
    </citation>
    <scope>NUCLEOTIDE SEQUENCE [LARGE SCALE GENOMIC DNA]</scope>
    <source>
        <strain evidence="4">Wikel</strain>
        <strain evidence="2">Wikel colony</strain>
    </source>
</reference>
<dbReference type="VEuPathDB" id="VectorBase:ISCW006289"/>
<dbReference type="VEuPathDB" id="VectorBase:ISCI006289"/>
<dbReference type="EMBL" id="DS766466">
    <property type="protein sequence ID" value="EEC08907.1"/>
    <property type="molecule type" value="Genomic_DNA"/>
</dbReference>
<keyword evidence="4" id="KW-1185">Reference proteome</keyword>
<dbReference type="HOGENOM" id="CLU_2415714_0_0_1"/>
<accession>B7PQN5</accession>
<evidence type="ECO:0000256" key="1">
    <source>
        <dbReference type="SAM" id="MobiDB-lite"/>
    </source>
</evidence>